<gene>
    <name evidence="2" type="ORF">KP78_29570</name>
</gene>
<feature type="transmembrane region" description="Helical" evidence="1">
    <location>
        <begin position="32"/>
        <end position="49"/>
    </location>
</feature>
<evidence type="ECO:0000313" key="3">
    <source>
        <dbReference type="Proteomes" id="UP000031938"/>
    </source>
</evidence>
<dbReference type="Proteomes" id="UP000031938">
    <property type="component" value="Unassembled WGS sequence"/>
</dbReference>
<dbReference type="OrthoDB" id="2454512at2"/>
<dbReference type="RefSeq" id="WP_041089749.1">
    <property type="nucleotide sequence ID" value="NZ_JXRP01000018.1"/>
</dbReference>
<keyword evidence="1" id="KW-0472">Membrane</keyword>
<keyword evidence="1" id="KW-0812">Transmembrane</keyword>
<dbReference type="PATRIC" id="fig|889306.3.peg.2969"/>
<proteinExistence type="predicted"/>
<accession>A0A0C2VN31</accession>
<evidence type="ECO:0000256" key="1">
    <source>
        <dbReference type="SAM" id="Phobius"/>
    </source>
</evidence>
<dbReference type="AlphaFoldDB" id="A0A0C2VN31"/>
<reference evidence="2 3" key="1">
    <citation type="submission" date="2015-01" db="EMBL/GenBank/DDBJ databases">
        <title>Genome sequencing of Jeotgalibacillus soli.</title>
        <authorList>
            <person name="Goh K.M."/>
            <person name="Chan K.-G."/>
            <person name="Yaakop A.S."/>
            <person name="Ee R."/>
            <person name="Gan H.M."/>
            <person name="Chan C.S."/>
        </authorList>
    </citation>
    <scope>NUCLEOTIDE SEQUENCE [LARGE SCALE GENOMIC DNA]</scope>
    <source>
        <strain evidence="2 3">P9</strain>
    </source>
</reference>
<keyword evidence="1" id="KW-1133">Transmembrane helix</keyword>
<dbReference type="STRING" id="889306.KP78_29570"/>
<feature type="transmembrane region" description="Helical" evidence="1">
    <location>
        <begin position="7"/>
        <end position="26"/>
    </location>
</feature>
<keyword evidence="3" id="KW-1185">Reference proteome</keyword>
<evidence type="ECO:0000313" key="2">
    <source>
        <dbReference type="EMBL" id="KIL45413.1"/>
    </source>
</evidence>
<name>A0A0C2VN31_9BACL</name>
<protein>
    <submittedName>
        <fullName evidence="2">Uncharacterized protein</fullName>
    </submittedName>
</protein>
<comment type="caution">
    <text evidence="2">The sequence shown here is derived from an EMBL/GenBank/DDBJ whole genome shotgun (WGS) entry which is preliminary data.</text>
</comment>
<dbReference type="EMBL" id="JXRP01000018">
    <property type="protein sequence ID" value="KIL45413.1"/>
    <property type="molecule type" value="Genomic_DNA"/>
</dbReference>
<organism evidence="2 3">
    <name type="scientific">Jeotgalibacillus soli</name>
    <dbReference type="NCBI Taxonomy" id="889306"/>
    <lineage>
        <taxon>Bacteria</taxon>
        <taxon>Bacillati</taxon>
        <taxon>Bacillota</taxon>
        <taxon>Bacilli</taxon>
        <taxon>Bacillales</taxon>
        <taxon>Caryophanaceae</taxon>
        <taxon>Jeotgalibacillus</taxon>
    </lineage>
</organism>
<sequence length="63" mass="7145">MRVQPAMIAINVIFAALTGFWTIQNIVRGDYAMGTLLGFLCVINTFIAVRRYQIAKLHEQCNQ</sequence>